<evidence type="ECO:0000256" key="1">
    <source>
        <dbReference type="SAM" id="Phobius"/>
    </source>
</evidence>
<organism evidence="2 3">
    <name type="scientific">Aspergillus ochraceoroseus IBT 24754</name>
    <dbReference type="NCBI Taxonomy" id="1392256"/>
    <lineage>
        <taxon>Eukaryota</taxon>
        <taxon>Fungi</taxon>
        <taxon>Dikarya</taxon>
        <taxon>Ascomycota</taxon>
        <taxon>Pezizomycotina</taxon>
        <taxon>Eurotiomycetes</taxon>
        <taxon>Eurotiomycetidae</taxon>
        <taxon>Eurotiales</taxon>
        <taxon>Aspergillaceae</taxon>
        <taxon>Aspergillus</taxon>
        <taxon>Aspergillus subgen. Nidulantes</taxon>
    </lineage>
</organism>
<protein>
    <submittedName>
        <fullName evidence="2">Uncharacterized protein</fullName>
    </submittedName>
</protein>
<keyword evidence="1" id="KW-0812">Transmembrane</keyword>
<dbReference type="VEuPathDB" id="FungiDB:P175DRAFT_0120762"/>
<gene>
    <name evidence="2" type="ORF">P175DRAFT_0120762</name>
</gene>
<evidence type="ECO:0000313" key="3">
    <source>
        <dbReference type="Proteomes" id="UP000244073"/>
    </source>
</evidence>
<accession>A0A2T5LKZ7</accession>
<proteinExistence type="predicted"/>
<name>A0A2T5LKZ7_9EURO</name>
<comment type="caution">
    <text evidence="2">The sequence shown here is derived from an EMBL/GenBank/DDBJ whole genome shotgun (WGS) entry which is preliminary data.</text>
</comment>
<feature type="transmembrane region" description="Helical" evidence="1">
    <location>
        <begin position="65"/>
        <end position="82"/>
    </location>
</feature>
<keyword evidence="1" id="KW-0472">Membrane</keyword>
<dbReference type="GeneID" id="63809256"/>
<dbReference type="RefSeq" id="XP_040748371.1">
    <property type="nucleotide sequence ID" value="XM_040892374.1"/>
</dbReference>
<dbReference type="AlphaFoldDB" id="A0A2T5LKZ7"/>
<sequence>MIEIVHCFQHNFFAICISDVRSPLFPAATRSFLALVPILHLFLTLIVNSLGLLPLPPSLPLKLHIWRLWSRFVLLVFFFFFFF</sequence>
<dbReference type="EMBL" id="MSFN02000013">
    <property type="protein sequence ID" value="PTU16954.1"/>
    <property type="molecule type" value="Genomic_DNA"/>
</dbReference>
<reference evidence="2 3" key="1">
    <citation type="journal article" date="2018" name="Proc. Natl. Acad. Sci. U.S.A.">
        <title>Linking secondary metabolites to gene clusters through genome sequencing of six diverse Aspergillus species.</title>
        <authorList>
            <person name="Kaerboelling I."/>
            <person name="Vesth T.C."/>
            <person name="Frisvad J.C."/>
            <person name="Nybo J.L."/>
            <person name="Theobald S."/>
            <person name="Kuo A."/>
            <person name="Bowyer P."/>
            <person name="Matsuda Y."/>
            <person name="Mondo S."/>
            <person name="Lyhne E.K."/>
            <person name="Kogle M.E."/>
            <person name="Clum A."/>
            <person name="Lipzen A."/>
            <person name="Salamov A."/>
            <person name="Ngan C.Y."/>
            <person name="Daum C."/>
            <person name="Chiniquy J."/>
            <person name="Barry K."/>
            <person name="LaButti K."/>
            <person name="Haridas S."/>
            <person name="Simmons B.A."/>
            <person name="Magnuson J.K."/>
            <person name="Mortensen U.H."/>
            <person name="Larsen T.O."/>
            <person name="Grigoriev I.V."/>
            <person name="Baker S.E."/>
            <person name="Andersen M.R."/>
        </authorList>
    </citation>
    <scope>NUCLEOTIDE SEQUENCE [LARGE SCALE GENOMIC DNA]</scope>
    <source>
        <strain evidence="2 3">IBT 24754</strain>
    </source>
</reference>
<dbReference type="Proteomes" id="UP000244073">
    <property type="component" value="Unassembled WGS sequence"/>
</dbReference>
<feature type="transmembrane region" description="Helical" evidence="1">
    <location>
        <begin position="32"/>
        <end position="53"/>
    </location>
</feature>
<evidence type="ECO:0000313" key="2">
    <source>
        <dbReference type="EMBL" id="PTU16954.1"/>
    </source>
</evidence>
<keyword evidence="1" id="KW-1133">Transmembrane helix</keyword>